<evidence type="ECO:0000256" key="7">
    <source>
        <dbReference type="ARBA" id="ARBA00022801"/>
    </source>
</evidence>
<evidence type="ECO:0000256" key="3">
    <source>
        <dbReference type="ARBA" id="ARBA00022603"/>
    </source>
</evidence>
<dbReference type="CDD" id="cd18791">
    <property type="entry name" value="SF2_C_RHA"/>
    <property type="match status" value="1"/>
</dbReference>
<dbReference type="Pfam" id="PF21010">
    <property type="entry name" value="HA2_C"/>
    <property type="match status" value="1"/>
</dbReference>
<dbReference type="InterPro" id="IPR011709">
    <property type="entry name" value="DEAD-box_helicase_OB_fold"/>
</dbReference>
<evidence type="ECO:0000259" key="13">
    <source>
        <dbReference type="PROSITE" id="PS51194"/>
    </source>
</evidence>
<feature type="domain" description="Helicase C-terminal" evidence="13">
    <location>
        <begin position="443"/>
        <end position="672"/>
    </location>
</feature>
<keyword evidence="9" id="KW-0067">ATP-binding</keyword>
<evidence type="ECO:0000313" key="15">
    <source>
        <dbReference type="EMBL" id="CAD5211268.1"/>
    </source>
</evidence>
<comment type="similarity">
    <text evidence="1">Belongs to the DEAD box helicase family. DEAH subfamily.</text>
</comment>
<keyword evidence="7" id="KW-0378">Hydrolase</keyword>
<name>A0A811K711_9BILA</name>
<organism evidence="15 16">
    <name type="scientific">Bursaphelenchus okinawaensis</name>
    <dbReference type="NCBI Taxonomy" id="465554"/>
    <lineage>
        <taxon>Eukaryota</taxon>
        <taxon>Metazoa</taxon>
        <taxon>Ecdysozoa</taxon>
        <taxon>Nematoda</taxon>
        <taxon>Chromadorea</taxon>
        <taxon>Rhabditida</taxon>
        <taxon>Tylenchina</taxon>
        <taxon>Tylenchomorpha</taxon>
        <taxon>Aphelenchoidea</taxon>
        <taxon>Aphelenchoididae</taxon>
        <taxon>Bursaphelenchus</taxon>
    </lineage>
</organism>
<dbReference type="SUPFAM" id="SSF52540">
    <property type="entry name" value="P-loop containing nucleoside triphosphate hydrolases"/>
    <property type="match status" value="1"/>
</dbReference>
<dbReference type="GO" id="GO:0005524">
    <property type="term" value="F:ATP binding"/>
    <property type="evidence" value="ECO:0007669"/>
    <property type="project" value="UniProtKB-KW"/>
</dbReference>
<protein>
    <recommendedName>
        <fullName evidence="2">RNA helicase</fullName>
        <ecNumber evidence="2">3.6.4.13</ecNumber>
    </recommendedName>
</protein>
<comment type="catalytic activity">
    <reaction evidence="10">
        <text>ATP + H2O = ADP + phosphate + H(+)</text>
        <dbReference type="Rhea" id="RHEA:13065"/>
        <dbReference type="ChEBI" id="CHEBI:15377"/>
        <dbReference type="ChEBI" id="CHEBI:15378"/>
        <dbReference type="ChEBI" id="CHEBI:30616"/>
        <dbReference type="ChEBI" id="CHEBI:43474"/>
        <dbReference type="ChEBI" id="CHEBI:456216"/>
        <dbReference type="EC" id="3.6.4.13"/>
    </reaction>
</comment>
<dbReference type="Pfam" id="PF00270">
    <property type="entry name" value="DEAD"/>
    <property type="match status" value="1"/>
</dbReference>
<feature type="domain" description="SAM-dependent MTase TRM10-type" evidence="14">
    <location>
        <begin position="1078"/>
        <end position="1281"/>
    </location>
</feature>
<evidence type="ECO:0000256" key="6">
    <source>
        <dbReference type="ARBA" id="ARBA00022741"/>
    </source>
</evidence>
<dbReference type="EC" id="3.6.4.13" evidence="2"/>
<keyword evidence="4" id="KW-0808">Transferase</keyword>
<dbReference type="PROSITE" id="PS51675">
    <property type="entry name" value="SAM_MT_TRM10"/>
    <property type="match status" value="1"/>
</dbReference>
<sequence>MKRKENTEEEVEGYVNVGDSNALVLSGSKKKKTGESHKLVTSTGEKLDLKKSNKIKEIRQKKEQKLTKNKKRELKRLAERKKEKKTRAELIASLQEFQTSVDVSSKLTSTIAKNSAALNEKIPKFPTKLRANNSTVEAKRSSVVTVHCDTGSSESEDDEDEKGEDNVVAVVKEIKVDTTTVEETDVVKPDLSMITRTAQEKVKEAEEKKIKRSEETKFMRLLSTIKGKKVVVDRDSAIQKQRSLLPIYGEEQLLVENIDENTVTIISGETGSGKTTQIPQFLYEAGYTSNGHLIGVTEPRRVAAMSMAERVGQELNNPDISSYQIRFEGNRSEKTKILFMTDGVLLKELQTDPQLKAYSVIIIDEAHERSIYSDVLIGLLSRIAVQRVKIGTPLKLVIMSATLRTSDFMQPRLFPAELPKLINVESRQFPVTVHFEKKTPDDYITAAYHKVSKIHERLPDGGILVFVSGQKEVHRLVKLLSQTYPPPVQKKNTSEEQGEDDNVDVDFDETGVGECDEDSENEGNEEDEYALAAPKLDHAKKGPLYCLPLYSMMPSHLQHKVFEAPPEGQRLCVIATNVAETSLTIPNIKYVVDTGKEKRRDYDPITGVSQFKVSPISQASASQRSGRAGRVSAGHAYRLYSSAVFEDFPKFPPPEILHKPIDLVVLHLKSMGILKVGNFPFPTQPEKDQLEVAENRLIKLGALELKQGQSVSSITGLGKTILSFPLSPEFGKMVVMANKNNVLPYLVTLISALTVREPMINIASLQGSDNVETQELMVMLMKKRSQWNNSAQTRRLGDLNVFLNAIHTADKKNLDRGGCVQVGLRFEALKEIRKMRRQLTNLINKSLKLEEPLVLDPDVKLPTETQLKLIRQIFVACQQVNVARKLKGKDVPKGAYQTQKLDGFVFIDATSTLFKEEPDFVLYQEIIQLDGQMKMQSVLEVEETWFSTIAKGYVKLKMLPLSQKVGLIRRFISLMPPASVVRRLAPNTQRNIPYILAELQVWAEMSSQEVPPMEPQQWHSYLSLNTLPDRESFLKKLCERKDSNDETPKEEEHEKALLPYLIRGSDFRESVDKTYGSIIWRKLRLKEHNPIISIDCSLLHSLPPTFLTQAMSGINKLVTENWFSEDPFLIHINNFSPDVRVADSAKRHWPFLYGPQGSVNYTPHPLGPNVSSNDVYRTTDIPHDKVIHINSFAKDELTEDHVREGMAFVVNAVSDEKIPKGMRVVPENSFRLPLERHLKWKRGKKSLSPLIVVNIIKDMVQHDMQFYDAMVKNIPKKHVTVEETPKDVEEFVKNTRLEILESSTNILKMQSETTQTSIRPVLQVPGGSEQKRVRVHRYSREERNRRRALGQ</sequence>
<dbReference type="SMART" id="SM00847">
    <property type="entry name" value="HA2"/>
    <property type="match status" value="1"/>
</dbReference>
<keyword evidence="8" id="KW-0347">Helicase</keyword>
<dbReference type="InterPro" id="IPR028564">
    <property type="entry name" value="MT_TRM10-typ"/>
</dbReference>
<dbReference type="SMART" id="SM00490">
    <property type="entry name" value="HELICc"/>
    <property type="match status" value="1"/>
</dbReference>
<dbReference type="GO" id="GO:0032259">
    <property type="term" value="P:methylation"/>
    <property type="evidence" value="ECO:0007669"/>
    <property type="project" value="UniProtKB-KW"/>
</dbReference>
<dbReference type="Gene3D" id="1.20.120.1080">
    <property type="match status" value="1"/>
</dbReference>
<dbReference type="GO" id="GO:0003724">
    <property type="term" value="F:RNA helicase activity"/>
    <property type="evidence" value="ECO:0007669"/>
    <property type="project" value="UniProtKB-EC"/>
</dbReference>
<dbReference type="InterPro" id="IPR027417">
    <property type="entry name" value="P-loop_NTPase"/>
</dbReference>
<dbReference type="Gene3D" id="3.40.50.300">
    <property type="entry name" value="P-loop containing nucleotide triphosphate hydrolases"/>
    <property type="match status" value="2"/>
</dbReference>
<reference evidence="15" key="1">
    <citation type="submission" date="2020-09" db="EMBL/GenBank/DDBJ databases">
        <authorList>
            <person name="Kikuchi T."/>
        </authorList>
    </citation>
    <scope>NUCLEOTIDE SEQUENCE</scope>
    <source>
        <strain evidence="15">SH1</strain>
    </source>
</reference>
<dbReference type="PANTHER" id="PTHR18934">
    <property type="entry name" value="ATP-DEPENDENT RNA HELICASE"/>
    <property type="match status" value="1"/>
</dbReference>
<keyword evidence="5" id="KW-0949">S-adenosyl-L-methionine</keyword>
<dbReference type="PROSITE" id="PS00690">
    <property type="entry name" value="DEAH_ATP_HELICASE"/>
    <property type="match status" value="1"/>
</dbReference>
<evidence type="ECO:0000313" key="16">
    <source>
        <dbReference type="Proteomes" id="UP000614601"/>
    </source>
</evidence>
<comment type="caution">
    <text evidence="15">The sequence shown here is derived from an EMBL/GenBank/DDBJ whole genome shotgun (WGS) entry which is preliminary data.</text>
</comment>
<keyword evidence="16" id="KW-1185">Reference proteome</keyword>
<evidence type="ECO:0000256" key="9">
    <source>
        <dbReference type="ARBA" id="ARBA00022840"/>
    </source>
</evidence>
<accession>A0A811K711</accession>
<dbReference type="EMBL" id="CAJFDH010000002">
    <property type="protein sequence ID" value="CAD5211268.1"/>
    <property type="molecule type" value="Genomic_DNA"/>
</dbReference>
<gene>
    <name evidence="15" type="ORF">BOKJ2_LOCUS3609</name>
</gene>
<dbReference type="PROSITE" id="PS51192">
    <property type="entry name" value="HELICASE_ATP_BIND_1"/>
    <property type="match status" value="1"/>
</dbReference>
<dbReference type="EMBL" id="CAJFCW020000002">
    <property type="protein sequence ID" value="CAG9093057.1"/>
    <property type="molecule type" value="Genomic_DNA"/>
</dbReference>
<evidence type="ECO:0000256" key="4">
    <source>
        <dbReference type="ARBA" id="ARBA00022679"/>
    </source>
</evidence>
<dbReference type="InterPro" id="IPR011545">
    <property type="entry name" value="DEAD/DEAH_box_helicase_dom"/>
</dbReference>
<dbReference type="InterPro" id="IPR001650">
    <property type="entry name" value="Helicase_C-like"/>
</dbReference>
<dbReference type="Pfam" id="PF00271">
    <property type="entry name" value="Helicase_C"/>
    <property type="match status" value="1"/>
</dbReference>
<evidence type="ECO:0000259" key="12">
    <source>
        <dbReference type="PROSITE" id="PS51192"/>
    </source>
</evidence>
<dbReference type="GO" id="GO:0005730">
    <property type="term" value="C:nucleolus"/>
    <property type="evidence" value="ECO:0007669"/>
    <property type="project" value="TreeGrafter"/>
</dbReference>
<keyword evidence="3" id="KW-0489">Methyltransferase</keyword>
<evidence type="ECO:0000256" key="1">
    <source>
        <dbReference type="ARBA" id="ARBA00008792"/>
    </source>
</evidence>
<dbReference type="GO" id="GO:0003723">
    <property type="term" value="F:RNA binding"/>
    <property type="evidence" value="ECO:0007669"/>
    <property type="project" value="TreeGrafter"/>
</dbReference>
<dbReference type="PANTHER" id="PTHR18934:SF99">
    <property type="entry name" value="ATP-DEPENDENT RNA HELICASE DHX37-RELATED"/>
    <property type="match status" value="1"/>
</dbReference>
<proteinExistence type="inferred from homology"/>
<feature type="region of interest" description="Disordered" evidence="11">
    <location>
        <begin position="1311"/>
        <end position="1351"/>
    </location>
</feature>
<dbReference type="InterPro" id="IPR038459">
    <property type="entry name" value="MT_TRM10-typ_sf"/>
</dbReference>
<dbReference type="GO" id="GO:0008168">
    <property type="term" value="F:methyltransferase activity"/>
    <property type="evidence" value="ECO:0007669"/>
    <property type="project" value="UniProtKB-KW"/>
</dbReference>
<dbReference type="InterPro" id="IPR014001">
    <property type="entry name" value="Helicase_ATP-bd"/>
</dbReference>
<feature type="region of interest" description="Disordered" evidence="11">
    <location>
        <begin position="58"/>
        <end position="82"/>
    </location>
</feature>
<dbReference type="Pfam" id="PF07717">
    <property type="entry name" value="OB_NTP_bind"/>
    <property type="match status" value="1"/>
</dbReference>
<evidence type="ECO:0000256" key="10">
    <source>
        <dbReference type="ARBA" id="ARBA00047984"/>
    </source>
</evidence>
<dbReference type="SMART" id="SM00487">
    <property type="entry name" value="DEXDc"/>
    <property type="match status" value="1"/>
</dbReference>
<evidence type="ECO:0000256" key="8">
    <source>
        <dbReference type="ARBA" id="ARBA00022806"/>
    </source>
</evidence>
<dbReference type="GO" id="GO:0016787">
    <property type="term" value="F:hydrolase activity"/>
    <property type="evidence" value="ECO:0007669"/>
    <property type="project" value="UniProtKB-KW"/>
</dbReference>
<dbReference type="Proteomes" id="UP000614601">
    <property type="component" value="Unassembled WGS sequence"/>
</dbReference>
<dbReference type="InterPro" id="IPR007502">
    <property type="entry name" value="Helicase-assoc_dom"/>
</dbReference>
<dbReference type="Proteomes" id="UP000783686">
    <property type="component" value="Unassembled WGS sequence"/>
</dbReference>
<dbReference type="Gene3D" id="3.40.1280.30">
    <property type="match status" value="1"/>
</dbReference>
<evidence type="ECO:0000256" key="11">
    <source>
        <dbReference type="SAM" id="MobiDB-lite"/>
    </source>
</evidence>
<feature type="domain" description="Helicase ATP-binding" evidence="12">
    <location>
        <begin position="255"/>
        <end position="421"/>
    </location>
</feature>
<keyword evidence="6" id="KW-0547">Nucleotide-binding</keyword>
<dbReference type="FunFam" id="3.40.50.300:FF:000637">
    <property type="entry name" value="ATP-dependent RNA helicase DHX37/DHR1"/>
    <property type="match status" value="1"/>
</dbReference>
<evidence type="ECO:0000256" key="5">
    <source>
        <dbReference type="ARBA" id="ARBA00022691"/>
    </source>
</evidence>
<dbReference type="InterPro" id="IPR002464">
    <property type="entry name" value="DNA/RNA_helicase_DEAH_CS"/>
</dbReference>
<feature type="compositionally biased region" description="Acidic residues" evidence="11">
    <location>
        <begin position="496"/>
        <end position="527"/>
    </location>
</feature>
<dbReference type="GO" id="GO:0000462">
    <property type="term" value="P:maturation of SSU-rRNA from tricistronic rRNA transcript (SSU-rRNA, 5.8S rRNA, LSU-rRNA)"/>
    <property type="evidence" value="ECO:0007669"/>
    <property type="project" value="TreeGrafter"/>
</dbReference>
<evidence type="ECO:0000259" key="14">
    <source>
        <dbReference type="PROSITE" id="PS51675"/>
    </source>
</evidence>
<dbReference type="OrthoDB" id="10025033at2759"/>
<feature type="region of interest" description="Disordered" evidence="11">
    <location>
        <begin position="485"/>
        <end position="527"/>
    </location>
</feature>
<dbReference type="PROSITE" id="PS51194">
    <property type="entry name" value="HELICASE_CTER"/>
    <property type="match status" value="1"/>
</dbReference>
<evidence type="ECO:0000256" key="2">
    <source>
        <dbReference type="ARBA" id="ARBA00012552"/>
    </source>
</evidence>